<dbReference type="NCBIfam" id="TIGR00755">
    <property type="entry name" value="ksgA"/>
    <property type="match status" value="1"/>
</dbReference>
<dbReference type="PROSITE" id="PS01131">
    <property type="entry name" value="RRNA_A_DIMETH"/>
    <property type="match status" value="1"/>
</dbReference>
<dbReference type="GO" id="GO:0052908">
    <property type="term" value="F:16S rRNA (adenine(1518)-N(6)/adenine(1519)-N(6))-dimethyltransferase activity"/>
    <property type="evidence" value="ECO:0007669"/>
    <property type="project" value="UniProtKB-EC"/>
</dbReference>
<evidence type="ECO:0000256" key="3">
    <source>
        <dbReference type="ARBA" id="ARBA00022603"/>
    </source>
</evidence>
<evidence type="ECO:0000256" key="5">
    <source>
        <dbReference type="ARBA" id="ARBA00022691"/>
    </source>
</evidence>
<evidence type="ECO:0000256" key="8">
    <source>
        <dbReference type="PROSITE-ProRule" id="PRU01026"/>
    </source>
</evidence>
<dbReference type="AlphaFoldDB" id="A0A7Z0V0L5"/>
<feature type="binding site" evidence="7 8">
    <location>
        <position position="61"/>
    </location>
    <ligand>
        <name>S-adenosyl-L-methionine</name>
        <dbReference type="ChEBI" id="CHEBI:59789"/>
    </ligand>
</feature>
<feature type="binding site" evidence="7 8">
    <location>
        <position position="34"/>
    </location>
    <ligand>
        <name>S-adenosyl-L-methionine</name>
        <dbReference type="ChEBI" id="CHEBI:59789"/>
    </ligand>
</feature>
<comment type="similarity">
    <text evidence="7">Belongs to the class I-like SAM-binding methyltransferase superfamily. rRNA adenine N(6)-methyltransferase family. RsmA subfamily.</text>
</comment>
<evidence type="ECO:0000313" key="11">
    <source>
        <dbReference type="Proteomes" id="UP000078446"/>
    </source>
</evidence>
<dbReference type="Gene3D" id="3.40.50.150">
    <property type="entry name" value="Vaccinia Virus protein VP39"/>
    <property type="match status" value="1"/>
</dbReference>
<dbReference type="GO" id="GO:0003723">
    <property type="term" value="F:RNA binding"/>
    <property type="evidence" value="ECO:0007669"/>
    <property type="project" value="UniProtKB-UniRule"/>
</dbReference>
<accession>A0A7Z0V0L5</accession>
<dbReference type="InterPro" id="IPR020598">
    <property type="entry name" value="rRNA_Ade_methylase_Trfase_N"/>
</dbReference>
<gene>
    <name evidence="7" type="primary">rsmA</name>
    <name evidence="7" type="synonym">ksgA</name>
    <name evidence="10" type="ORF">AO382_0518</name>
</gene>
<comment type="function">
    <text evidence="7">Specifically dimethylates two adjacent adenosines (A1518 and A1519) in the loop of a conserved hairpin near the 3'-end of 16S rRNA in the 30S particle. May play a critical role in biogenesis of 30S subunits.</text>
</comment>
<keyword evidence="1 7" id="KW-0963">Cytoplasm</keyword>
<comment type="caution">
    <text evidence="10">The sequence shown here is derived from an EMBL/GenBank/DDBJ whole genome shotgun (WGS) entry which is preliminary data.</text>
</comment>
<keyword evidence="4 7" id="KW-0808">Transferase</keyword>
<comment type="subcellular location">
    <subcellularLocation>
        <location evidence="7">Cytoplasm</location>
    </subcellularLocation>
</comment>
<dbReference type="Gene3D" id="1.10.8.100">
    <property type="entry name" value="Ribosomal RNA adenine dimethylase-like, domain 2"/>
    <property type="match status" value="1"/>
</dbReference>
<keyword evidence="6 7" id="KW-0694">RNA-binding</keyword>
<dbReference type="PANTHER" id="PTHR11727">
    <property type="entry name" value="DIMETHYLADENOSINE TRANSFERASE"/>
    <property type="match status" value="1"/>
</dbReference>
<feature type="domain" description="Ribosomal RNA adenine methylase transferase N-terminal" evidence="9">
    <location>
        <begin position="41"/>
        <end position="217"/>
    </location>
</feature>
<dbReference type="Pfam" id="PF00398">
    <property type="entry name" value="RrnaAD"/>
    <property type="match status" value="1"/>
</dbReference>
<dbReference type="InterPro" id="IPR011530">
    <property type="entry name" value="rRNA_adenine_dimethylase"/>
</dbReference>
<evidence type="ECO:0000259" key="9">
    <source>
        <dbReference type="SMART" id="SM00650"/>
    </source>
</evidence>
<keyword evidence="2 7" id="KW-0698">rRNA processing</keyword>
<feature type="binding site" evidence="7 8">
    <location>
        <position position="82"/>
    </location>
    <ligand>
        <name>S-adenosyl-L-methionine</name>
        <dbReference type="ChEBI" id="CHEBI:59789"/>
    </ligand>
</feature>
<evidence type="ECO:0000256" key="1">
    <source>
        <dbReference type="ARBA" id="ARBA00022490"/>
    </source>
</evidence>
<name>A0A7Z0V0L5_MORCA</name>
<reference evidence="10 11" key="1">
    <citation type="journal article" date="2016" name="Genome Biol. Evol.">
        <title>Comparative Genomic Analyses of the Moraxella catarrhalis Serosensitive and Seroresistant Lineages Demonstrate Their Independent Evolution.</title>
        <authorList>
            <person name="Earl J.P."/>
            <person name="de Vries S.P."/>
            <person name="Ahmed A."/>
            <person name="Powell E."/>
            <person name="Schultz M.P."/>
            <person name="Hermans P.W."/>
            <person name="Hill D.J."/>
            <person name="Zhou Z."/>
            <person name="Constantinidou C.I."/>
            <person name="Hu F.Z."/>
            <person name="Bootsma H.J."/>
            <person name="Ehrlich G.D."/>
        </authorList>
    </citation>
    <scope>NUCLEOTIDE SEQUENCE [LARGE SCALE GENOMIC DNA]</scope>
    <source>
        <strain evidence="10 11">Z7574</strain>
    </source>
</reference>
<keyword evidence="5 7" id="KW-0949">S-adenosyl-L-methionine</keyword>
<dbReference type="EC" id="2.1.1.182" evidence="7"/>
<proteinExistence type="inferred from homology"/>
<evidence type="ECO:0000256" key="7">
    <source>
        <dbReference type="HAMAP-Rule" id="MF_00607"/>
    </source>
</evidence>
<dbReference type="HAMAP" id="MF_00607">
    <property type="entry name" value="16SrRNA_methyltr_A"/>
    <property type="match status" value="1"/>
</dbReference>
<evidence type="ECO:0000256" key="6">
    <source>
        <dbReference type="ARBA" id="ARBA00022884"/>
    </source>
</evidence>
<evidence type="ECO:0000313" key="10">
    <source>
        <dbReference type="EMBL" id="OAV02152.1"/>
    </source>
</evidence>
<keyword evidence="3 7" id="KW-0489">Methyltransferase</keyword>
<feature type="binding site" evidence="7 8">
    <location>
        <position position="36"/>
    </location>
    <ligand>
        <name>S-adenosyl-L-methionine</name>
        <dbReference type="ChEBI" id="CHEBI:59789"/>
    </ligand>
</feature>
<dbReference type="Proteomes" id="UP000078446">
    <property type="component" value="Unassembled WGS sequence"/>
</dbReference>
<dbReference type="InterPro" id="IPR001737">
    <property type="entry name" value="KsgA/Erm"/>
</dbReference>
<dbReference type="GO" id="GO:0005829">
    <property type="term" value="C:cytosol"/>
    <property type="evidence" value="ECO:0007669"/>
    <property type="project" value="TreeGrafter"/>
</dbReference>
<comment type="caution">
    <text evidence="7 8">Lacks conserved residue(s) required for the propagation of feature annotation.</text>
</comment>
<dbReference type="InterPro" id="IPR023165">
    <property type="entry name" value="rRNA_Ade_diMease-like_C"/>
</dbReference>
<dbReference type="InterPro" id="IPR020596">
    <property type="entry name" value="rRNA_Ade_Mease_Trfase_CS"/>
</dbReference>
<sequence length="296" mass="33289">MITILFSVQSSIMHIIPKSPQQAKHAPRKRFGQNFLHDTHVISQIVTAIRLDRQDNLLEIGPGLGALTEPLLAEVDGMTVIELDRDLASQLKINIGANSHPDFTIINDNAMHINYRALAEQIGKGAFRVVGNLPYNISTPILFRLLEFSDVIKDMHFMLQKEVVDRITAEPNSKEYGRLSVIMQYYCQSDYLLTVPKGAFNPPPKVTSAVFRLTPYKTKPITAIDESVFALVVRESFNHRRKTLRAIFKANGLLPTLDESDFEKIGISPSARPETLRVHEFVLLADLVVKNRQSSS</sequence>
<comment type="catalytic activity">
    <reaction evidence="7">
        <text>adenosine(1518)/adenosine(1519) in 16S rRNA + 4 S-adenosyl-L-methionine = N(6)-dimethyladenosine(1518)/N(6)-dimethyladenosine(1519) in 16S rRNA + 4 S-adenosyl-L-homocysteine + 4 H(+)</text>
        <dbReference type="Rhea" id="RHEA:19609"/>
        <dbReference type="Rhea" id="RHEA-COMP:10232"/>
        <dbReference type="Rhea" id="RHEA-COMP:10233"/>
        <dbReference type="ChEBI" id="CHEBI:15378"/>
        <dbReference type="ChEBI" id="CHEBI:57856"/>
        <dbReference type="ChEBI" id="CHEBI:59789"/>
        <dbReference type="ChEBI" id="CHEBI:74411"/>
        <dbReference type="ChEBI" id="CHEBI:74493"/>
        <dbReference type="EC" id="2.1.1.182"/>
    </reaction>
</comment>
<dbReference type="EMBL" id="LXHE01000002">
    <property type="protein sequence ID" value="OAV02152.1"/>
    <property type="molecule type" value="Genomic_DNA"/>
</dbReference>
<evidence type="ECO:0000256" key="2">
    <source>
        <dbReference type="ARBA" id="ARBA00022552"/>
    </source>
</evidence>
<dbReference type="PANTHER" id="PTHR11727:SF7">
    <property type="entry name" value="DIMETHYLADENOSINE TRANSFERASE-RELATED"/>
    <property type="match status" value="1"/>
</dbReference>
<feature type="binding site" evidence="7 8">
    <location>
        <position position="132"/>
    </location>
    <ligand>
        <name>S-adenosyl-L-methionine</name>
        <dbReference type="ChEBI" id="CHEBI:59789"/>
    </ligand>
</feature>
<protein>
    <recommendedName>
        <fullName evidence="7">Ribosomal RNA small subunit methyltransferase A</fullName>
        <ecNumber evidence="7">2.1.1.182</ecNumber>
    </recommendedName>
    <alternativeName>
        <fullName evidence="7">16S rRNA (adenine(1518)-N(6)/adenine(1519)-N(6))-dimethyltransferase</fullName>
    </alternativeName>
    <alternativeName>
        <fullName evidence="7">16S rRNA dimethyladenosine transferase</fullName>
    </alternativeName>
    <alternativeName>
        <fullName evidence="7">16S rRNA dimethylase</fullName>
    </alternativeName>
    <alternativeName>
        <fullName evidence="7">S-adenosylmethionine-6-N', N'-adenosyl(rRNA) dimethyltransferase</fullName>
    </alternativeName>
</protein>
<evidence type="ECO:0000256" key="4">
    <source>
        <dbReference type="ARBA" id="ARBA00022679"/>
    </source>
</evidence>
<dbReference type="SMART" id="SM00650">
    <property type="entry name" value="rADc"/>
    <property type="match status" value="1"/>
</dbReference>
<organism evidence="10 11">
    <name type="scientific">Moraxella catarrhalis</name>
    <name type="common">Branhamella catarrhalis</name>
    <dbReference type="NCBI Taxonomy" id="480"/>
    <lineage>
        <taxon>Bacteria</taxon>
        <taxon>Pseudomonadati</taxon>
        <taxon>Pseudomonadota</taxon>
        <taxon>Gammaproteobacteria</taxon>
        <taxon>Moraxellales</taxon>
        <taxon>Moraxellaceae</taxon>
        <taxon>Moraxella</taxon>
    </lineage>
</organism>
<dbReference type="PROSITE" id="PS51689">
    <property type="entry name" value="SAM_RNA_A_N6_MT"/>
    <property type="match status" value="1"/>
</dbReference>
<dbReference type="SUPFAM" id="SSF53335">
    <property type="entry name" value="S-adenosyl-L-methionine-dependent methyltransferases"/>
    <property type="match status" value="1"/>
</dbReference>
<dbReference type="InterPro" id="IPR029063">
    <property type="entry name" value="SAM-dependent_MTases_sf"/>
</dbReference>